<proteinExistence type="predicted"/>
<accession>X1J102</accession>
<reference evidence="1" key="1">
    <citation type="journal article" date="2014" name="Front. Microbiol.">
        <title>High frequency of phylogenetically diverse reductive dehalogenase-homologous genes in deep subseafloor sedimentary metagenomes.</title>
        <authorList>
            <person name="Kawai M."/>
            <person name="Futagami T."/>
            <person name="Toyoda A."/>
            <person name="Takaki Y."/>
            <person name="Nishi S."/>
            <person name="Hori S."/>
            <person name="Arai W."/>
            <person name="Tsubouchi T."/>
            <person name="Morono Y."/>
            <person name="Uchiyama I."/>
            <person name="Ito T."/>
            <person name="Fujiyama A."/>
            <person name="Inagaki F."/>
            <person name="Takami H."/>
        </authorList>
    </citation>
    <scope>NUCLEOTIDE SEQUENCE</scope>
    <source>
        <strain evidence="1">Expedition CK06-06</strain>
    </source>
</reference>
<comment type="caution">
    <text evidence="1">The sequence shown here is derived from an EMBL/GenBank/DDBJ whole genome shotgun (WGS) entry which is preliminary data.</text>
</comment>
<evidence type="ECO:0000313" key="1">
    <source>
        <dbReference type="EMBL" id="GAH72009.1"/>
    </source>
</evidence>
<organism evidence="1">
    <name type="scientific">marine sediment metagenome</name>
    <dbReference type="NCBI Taxonomy" id="412755"/>
    <lineage>
        <taxon>unclassified sequences</taxon>
        <taxon>metagenomes</taxon>
        <taxon>ecological metagenomes</taxon>
    </lineage>
</organism>
<dbReference type="AlphaFoldDB" id="X1J102"/>
<protein>
    <submittedName>
        <fullName evidence="1">Uncharacterized protein</fullName>
    </submittedName>
</protein>
<name>X1J102_9ZZZZ</name>
<sequence length="77" mass="8542">MYRAEISGTGIAPYGDGEIAHECSSEDLRDVIADVERWVAEHVCDGGNRPAVTYTDDDETVDQQEIEHVAQGMSWED</sequence>
<dbReference type="EMBL" id="BARU01031203">
    <property type="protein sequence ID" value="GAH72009.1"/>
    <property type="molecule type" value="Genomic_DNA"/>
</dbReference>
<gene>
    <name evidence="1" type="ORF">S03H2_49385</name>
</gene>